<reference evidence="2" key="1">
    <citation type="journal article" date="2013" name="Mol. Plant Microbe Interact.">
        <title>Global aspects of pacC regulation of pathogenicity genes in Colletotrichum gloeosporioides as revealed by transcriptome analysis.</title>
        <authorList>
            <person name="Alkan N."/>
            <person name="Meng X."/>
            <person name="Friedlander G."/>
            <person name="Reuveni E."/>
            <person name="Sukno S."/>
            <person name="Sherman A."/>
            <person name="Thon M."/>
            <person name="Fluhr R."/>
            <person name="Prusky D."/>
        </authorList>
    </citation>
    <scope>NUCLEOTIDE SEQUENCE [LARGE SCALE GENOMIC DNA]</scope>
    <source>
        <strain evidence="2">Cg-14</strain>
    </source>
</reference>
<dbReference type="EMBL" id="AMYD01002249">
    <property type="protein sequence ID" value="EQB49742.1"/>
    <property type="molecule type" value="Genomic_DNA"/>
</dbReference>
<gene>
    <name evidence="1" type="ORF">CGLO_10894</name>
</gene>
<organism evidence="1 2">
    <name type="scientific">Colletotrichum gloeosporioides (strain Cg-14)</name>
    <name type="common">Anthracnose fungus</name>
    <name type="synonym">Glomerella cingulata</name>
    <dbReference type="NCBI Taxonomy" id="1237896"/>
    <lineage>
        <taxon>Eukaryota</taxon>
        <taxon>Fungi</taxon>
        <taxon>Dikarya</taxon>
        <taxon>Ascomycota</taxon>
        <taxon>Pezizomycotina</taxon>
        <taxon>Sordariomycetes</taxon>
        <taxon>Hypocreomycetidae</taxon>
        <taxon>Glomerellales</taxon>
        <taxon>Glomerellaceae</taxon>
        <taxon>Colletotrichum</taxon>
        <taxon>Colletotrichum gloeosporioides species complex</taxon>
    </lineage>
</organism>
<sequence>MTQKVLGGMRGESERWVDVDPKAIGDLRIGTAEIPRRAQFQRVPELAPPSTSELQAFIQEPATVHCESKNTGLEGHRKLEASVQVIQSRAPRVVRQIGQSDQRVVLILQVDGASSVR</sequence>
<proteinExistence type="predicted"/>
<evidence type="ECO:0000313" key="1">
    <source>
        <dbReference type="EMBL" id="EQB49742.1"/>
    </source>
</evidence>
<name>T0K273_COLGC</name>
<dbReference type="Proteomes" id="UP000015530">
    <property type="component" value="Unassembled WGS sequence"/>
</dbReference>
<dbReference type="HOGENOM" id="CLU_2084681_0_0_1"/>
<evidence type="ECO:0000313" key="2">
    <source>
        <dbReference type="Proteomes" id="UP000015530"/>
    </source>
</evidence>
<comment type="caution">
    <text evidence="1">The sequence shown here is derived from an EMBL/GenBank/DDBJ whole genome shotgun (WGS) entry which is preliminary data.</text>
</comment>
<protein>
    <submittedName>
        <fullName evidence="1">Uncharacterized protein</fullName>
    </submittedName>
</protein>
<accession>T0K273</accession>
<dbReference type="AlphaFoldDB" id="T0K273"/>